<organism evidence="2 3">
    <name type="scientific">Rugamonas fusca</name>
    <dbReference type="NCBI Taxonomy" id="2758568"/>
    <lineage>
        <taxon>Bacteria</taxon>
        <taxon>Pseudomonadati</taxon>
        <taxon>Pseudomonadota</taxon>
        <taxon>Betaproteobacteria</taxon>
        <taxon>Burkholderiales</taxon>
        <taxon>Oxalobacteraceae</taxon>
        <taxon>Telluria group</taxon>
        <taxon>Rugamonas</taxon>
    </lineage>
</organism>
<dbReference type="InterPro" id="IPR011049">
    <property type="entry name" value="Serralysin-like_metalloprot_C"/>
</dbReference>
<dbReference type="InterPro" id="IPR025282">
    <property type="entry name" value="DUF4214"/>
</dbReference>
<dbReference type="SUPFAM" id="SSF51120">
    <property type="entry name" value="beta-Roll"/>
    <property type="match status" value="1"/>
</dbReference>
<evidence type="ECO:0000313" key="3">
    <source>
        <dbReference type="Proteomes" id="UP000566711"/>
    </source>
</evidence>
<accession>A0A7W2EMH9</accession>
<dbReference type="GO" id="GO:0005509">
    <property type="term" value="F:calcium ion binding"/>
    <property type="evidence" value="ECO:0007669"/>
    <property type="project" value="InterPro"/>
</dbReference>
<evidence type="ECO:0000259" key="1">
    <source>
        <dbReference type="Pfam" id="PF13946"/>
    </source>
</evidence>
<dbReference type="Proteomes" id="UP000566711">
    <property type="component" value="Unassembled WGS sequence"/>
</dbReference>
<comment type="caution">
    <text evidence="2">The sequence shown here is derived from an EMBL/GenBank/DDBJ whole genome shotgun (WGS) entry which is preliminary data.</text>
</comment>
<proteinExistence type="predicted"/>
<dbReference type="RefSeq" id="WP_182220765.1">
    <property type="nucleotide sequence ID" value="NZ_JACEZS010000036.1"/>
</dbReference>
<feature type="domain" description="DUF4214" evidence="1">
    <location>
        <begin position="63"/>
        <end position="122"/>
    </location>
</feature>
<evidence type="ECO:0000313" key="2">
    <source>
        <dbReference type="EMBL" id="MBA5608607.1"/>
    </source>
</evidence>
<sequence length="1512" mass="145631">MAVAADYTTVAQELYLAYFGRPADVVGLNNMTAAMAAGNVPTNTADFVAAYSTNSTVKTLVDSFGNSPESANLYGSGTTAAFVNAIYQNLLNRAPAVSGLLFWVNAIDSGTLTKGAAAMNILAAAVKDGGDATDLANVTNKVTVATNFTTTMSTSAADIVAYSGAVAAQAARDLLKTVVATSDLTTIQSSIDSTLATIVADSIPSVNSVLTTGIDNIVGGSGNDVITAVIDTTNTPAASTLTALDVINGGLGNDTLNLNIIKGPDAGGSVAALPSVTVSGVENLNVRSAVALTANVSTWTGLTAANVTQGTDVALTAAGTTAVNVAGTTGSVAIDGGSTQTVTTGGTTVTLGATTVATGAIAVTHTAQAANAIQIDGGTTVAVTASGATTGATTVGMGGATTDQPSGAITINTTGKAYAAADNSVTRGVIQTTGGTTVTINETATSSSAAAATDTSVVGHNVVQSAVTVNGGASTTTVSVTQSAAVDGVDAVAATVGVKQIKTVTFTAMAVNDTIEVGGLTFTAAKALTAAQAAAAFANLSAGATVGSAPAGNGIYSGTFSASYTTGAVVTTGTVVTVDATAKTAATAATALSFTDGVAVGSPSIADKTAGLTAVDAVTGVLGVTGGAVVVNGAITGTDKIATVTLDGFGASSSVTSDALTTLNLAHSNAGVTVTNTAASTLALGLNAVGDSDVTATANLGATYTALNINATGADSVVNVTAGGVTALTVAGAKAVDLTGSTLGALKTVTVTGSAGVTVDASGANVTAVNTSATTGTSAVKIDGTNATYTGGAGVDNVTLANTTVAKAIDTGAGDDSVTLSSGTHSLTANVSGGAGTDTLVMDAADAAFVTLNNSFQTKIDGFEKLSLNKAAAVATVDLANMDGISYVVSAGAATAAGANTTYASVKSLLTAGDTIAFTYNGSAKTATIGATAGATATIAEVQSAIDAQVGSGKVSAAFATNDLVLTAVGDAAHDTLTGGNYANAGGTLATLDGADTAGTAYSTAWTGGVAKLATGEKILFTYDGTQYEATVTIAGASATAGELDAAIAAAVDKATGLVTFGAGKVTATLTNAGADITFTAAAPYHTLVGGALDAVGDNVAATDTAGAAAYSVYASEVALLTKGDTIAFTYNGTVYTATVGVTAGATASAAEVQAAVDAAVGAGKVGVTFTNAGADLTLTSVDHSKTLVGGNFTDVGGTYATTAGSDAAGTDTTLTLNHMANNGTLELTGLGAGAIVTMTDATGTADTFNIVTKVGTADLNFGTVAVAGVETVNVTATDTSTTAAINTSTLSITDAAAKTIKVVGNANVSLSLDGTDVAVTSIDGSTMTGKLVAATVAGATAAATIKGGSAADTLTANHSGDVLLGGAGNDTLIVHGGLVTLTGGAGVDTFNVAFATSNVNSYATITDATSGETLVFAGTAGNAATGAEHFLASKVALASTAVFQDYANEAVHLSSAHDVSWFQFGGDTYVVENVSGGATFSNGSDIIVKLTGAVDLSTAAFSNTAHTITLG</sequence>
<dbReference type="EMBL" id="JACEZS010000036">
    <property type="protein sequence ID" value="MBA5608607.1"/>
    <property type="molecule type" value="Genomic_DNA"/>
</dbReference>
<dbReference type="Pfam" id="PF13946">
    <property type="entry name" value="DUF4214"/>
    <property type="match status" value="1"/>
</dbReference>
<dbReference type="Pfam" id="PF00353">
    <property type="entry name" value="HemolysinCabind"/>
    <property type="match status" value="3"/>
</dbReference>
<dbReference type="Gene3D" id="2.150.10.10">
    <property type="entry name" value="Serralysin-like metalloprotease, C-terminal"/>
    <property type="match status" value="1"/>
</dbReference>
<gene>
    <name evidence="2" type="ORF">H3H36_25005</name>
</gene>
<dbReference type="InterPro" id="IPR001343">
    <property type="entry name" value="Hemolysn_Ca-bd"/>
</dbReference>
<name>A0A7W2EMH9_9BURK</name>
<protein>
    <submittedName>
        <fullName evidence="2">DUF4214 domain-containing protein</fullName>
    </submittedName>
</protein>
<dbReference type="PRINTS" id="PR00313">
    <property type="entry name" value="CABNDNGRPT"/>
</dbReference>
<reference evidence="2 3" key="1">
    <citation type="submission" date="2020-07" db="EMBL/GenBank/DDBJ databases">
        <title>Novel species isolated from subtropical streams in China.</title>
        <authorList>
            <person name="Lu H."/>
        </authorList>
    </citation>
    <scope>NUCLEOTIDE SEQUENCE [LARGE SCALE GENOMIC DNA]</scope>
    <source>
        <strain evidence="2 3">FT3S</strain>
    </source>
</reference>
<keyword evidence="3" id="KW-1185">Reference proteome</keyword>